<dbReference type="EMBL" id="CP002339">
    <property type="protein sequence ID" value="AEF05690.1"/>
    <property type="molecule type" value="Genomic_DNA"/>
</dbReference>
<dbReference type="SUPFAM" id="SSF47413">
    <property type="entry name" value="lambda repressor-like DNA-binding domains"/>
    <property type="match status" value="1"/>
</dbReference>
<dbReference type="Gene3D" id="1.10.260.40">
    <property type="entry name" value="lambda repressor-like DNA-binding domains"/>
    <property type="match status" value="1"/>
</dbReference>
<dbReference type="OrthoDB" id="9809434at2"/>
<accession>F5Z727</accession>
<sequence>MAKQHQHVGSSLDDLLQDTGELAEVNTVAIKRVIAWEIAQKMEAEDISKTKMAKIMDTSRSALDRLLDPENTSVTLHTLDNAARAVGKTLRIELS</sequence>
<name>F5Z727_ALTNA</name>
<gene>
    <name evidence="1" type="ordered locus">ambt_20995</name>
</gene>
<dbReference type="eggNOG" id="COG3093">
    <property type="taxonomic scope" value="Bacteria"/>
</dbReference>
<organism evidence="1 2">
    <name type="scientific">Alteromonas naphthalenivorans</name>
    <dbReference type="NCBI Taxonomy" id="715451"/>
    <lineage>
        <taxon>Bacteria</taxon>
        <taxon>Pseudomonadati</taxon>
        <taxon>Pseudomonadota</taxon>
        <taxon>Gammaproteobacteria</taxon>
        <taxon>Alteromonadales</taxon>
        <taxon>Alteromonadaceae</taxon>
        <taxon>Alteromonas/Salinimonas group</taxon>
        <taxon>Alteromonas</taxon>
    </lineage>
</organism>
<dbReference type="GO" id="GO:0003677">
    <property type="term" value="F:DNA binding"/>
    <property type="evidence" value="ECO:0007669"/>
    <property type="project" value="InterPro"/>
</dbReference>
<dbReference type="AlphaFoldDB" id="F5Z727"/>
<proteinExistence type="predicted"/>
<dbReference type="KEGG" id="alt:ambt_20995"/>
<protein>
    <submittedName>
        <fullName evidence="1">Uncharacterized protein</fullName>
    </submittedName>
</protein>
<dbReference type="RefSeq" id="WP_013786597.1">
    <property type="nucleotide sequence ID" value="NC_015554.1"/>
</dbReference>
<evidence type="ECO:0000313" key="2">
    <source>
        <dbReference type="Proteomes" id="UP000000683"/>
    </source>
</evidence>
<dbReference type="InterPro" id="IPR010982">
    <property type="entry name" value="Lambda_DNA-bd_dom_sf"/>
</dbReference>
<dbReference type="Proteomes" id="UP000000683">
    <property type="component" value="Chromosome"/>
</dbReference>
<evidence type="ECO:0000313" key="1">
    <source>
        <dbReference type="EMBL" id="AEF05690.1"/>
    </source>
</evidence>
<dbReference type="HOGENOM" id="CLU_153953_1_0_6"/>
<keyword evidence="2" id="KW-1185">Reference proteome</keyword>
<reference evidence="1 2" key="1">
    <citation type="journal article" date="2011" name="J. Bacteriol.">
        <title>Complete genome sequence of the polycyclic aromatic hydrocarbon-degrading bacterium Alteromonas sp. strain SN2.</title>
        <authorList>
            <person name="Jin H.M."/>
            <person name="Jeong H."/>
            <person name="Moon E.J."/>
            <person name="Math R.K."/>
            <person name="Lee K."/>
            <person name="Kim H.J."/>
            <person name="Jeon C.O."/>
            <person name="Oh T.K."/>
            <person name="Kim J.F."/>
        </authorList>
    </citation>
    <scope>NUCLEOTIDE SEQUENCE [LARGE SCALE GENOMIC DNA]</scope>
    <source>
        <strain evidence="2">JCM 17741 / KACC 18427 / KCTC 11700BP / SN2</strain>
    </source>
</reference>